<organism evidence="3 4">
    <name type="scientific">Lithospermum erythrorhizon</name>
    <name type="common">Purple gromwell</name>
    <name type="synonym">Lithospermum officinale var. erythrorhizon</name>
    <dbReference type="NCBI Taxonomy" id="34254"/>
    <lineage>
        <taxon>Eukaryota</taxon>
        <taxon>Viridiplantae</taxon>
        <taxon>Streptophyta</taxon>
        <taxon>Embryophyta</taxon>
        <taxon>Tracheophyta</taxon>
        <taxon>Spermatophyta</taxon>
        <taxon>Magnoliopsida</taxon>
        <taxon>eudicotyledons</taxon>
        <taxon>Gunneridae</taxon>
        <taxon>Pentapetalae</taxon>
        <taxon>asterids</taxon>
        <taxon>lamiids</taxon>
        <taxon>Boraginales</taxon>
        <taxon>Boraginaceae</taxon>
        <taxon>Boraginoideae</taxon>
        <taxon>Lithospermeae</taxon>
        <taxon>Lithospermum</taxon>
    </lineage>
</organism>
<feature type="compositionally biased region" description="Polar residues" evidence="1">
    <location>
        <begin position="597"/>
        <end position="609"/>
    </location>
</feature>
<dbReference type="EMBL" id="BAABME010003319">
    <property type="protein sequence ID" value="GAA0158326.1"/>
    <property type="molecule type" value="Genomic_DNA"/>
</dbReference>
<protein>
    <submittedName>
        <fullName evidence="3">Chaperone</fullName>
    </submittedName>
</protein>
<gene>
    <name evidence="3" type="ORF">LIER_15388</name>
</gene>
<dbReference type="Proteomes" id="UP001454036">
    <property type="component" value="Unassembled WGS sequence"/>
</dbReference>
<feature type="region of interest" description="Disordered" evidence="1">
    <location>
        <begin position="597"/>
        <end position="616"/>
    </location>
</feature>
<feature type="compositionally biased region" description="Polar residues" evidence="1">
    <location>
        <begin position="241"/>
        <end position="252"/>
    </location>
</feature>
<feature type="compositionally biased region" description="Low complexity" evidence="1">
    <location>
        <begin position="657"/>
        <end position="672"/>
    </location>
</feature>
<sequence length="754" mass="79778">MGSNGADDVSISGNNEAKTSETMVEIKIKTLDSQTHTLRVDKYVPVPALKDQIATVTGILSEQQRLICRGKVLKDDQLLSAYQLDVEDGHTLHLVVRQPIAPLGENASDNPAADPASSSEHNEGGGARRSVLVGSFNLSEQGDGIPDIGRILSAVLGSIGINSTGNGGEEITFNESAAERAYSISGGQQPDQTGTRDQPTPNTTSASYPNSDPLQPQVIPDSLTTLTQYLRHLRHECDTNVRGQNNSSQTAGTHGIGAQDFHAAGTGLGGLPTPASMAEVLMSTRQLLSEQIEECLLQVATYMENQTNVTDPAERSRIQAYAFRSGRLVQNLGALFLELGRSMMTLQMGPTPADAVINAGPALFVSMTGPNPIMVQPLPFLPGTSFGAAPVGTSQQSSGFGVGSVGSGFVPRNIDIRIRSAVGRRDPTSSPQTIPPNINNTPAHGITSEGPGHSSTRDPEVRVVPIRSVYASVPTAIGPAASDSTHGSIGMIYPVLARVHHVTPGNPTVPRSSQVPGQHTQIVFNGRSSMPNPAAQLPNTGLPDPNGSNISVDGIPSVQGTPSQVHDGLNQLLRTIFSGEHQHGESVYPQHVVAGSENNGVASDVNNPQEAALPPSDDGVLLSNILHQIMPLISESIGTTSNVSSAYGENAPVDSTQVPESSEQASSSQHQQDPLSSPNPKRQKERQKGLVSDSIEVFIFLFIVLTISTRLEILLYHRCGEGSSIAGLNLSLLLCVLENGSFSYPFRIFYDYLS</sequence>
<dbReference type="GO" id="GO:0036503">
    <property type="term" value="P:ERAD pathway"/>
    <property type="evidence" value="ECO:0007669"/>
    <property type="project" value="TreeGrafter"/>
</dbReference>
<feature type="region of interest" description="Disordered" evidence="1">
    <location>
        <begin position="103"/>
        <end position="127"/>
    </location>
</feature>
<evidence type="ECO:0000313" key="3">
    <source>
        <dbReference type="EMBL" id="GAA0158326.1"/>
    </source>
</evidence>
<feature type="region of interest" description="Disordered" evidence="1">
    <location>
        <begin position="182"/>
        <end position="218"/>
    </location>
</feature>
<feature type="region of interest" description="Disordered" evidence="1">
    <location>
        <begin position="239"/>
        <end position="258"/>
    </location>
</feature>
<dbReference type="GO" id="GO:0031593">
    <property type="term" value="F:polyubiquitin modification-dependent protein binding"/>
    <property type="evidence" value="ECO:0007669"/>
    <property type="project" value="TreeGrafter"/>
</dbReference>
<evidence type="ECO:0000313" key="4">
    <source>
        <dbReference type="Proteomes" id="UP001454036"/>
    </source>
</evidence>
<feature type="region of interest" description="Disordered" evidence="1">
    <location>
        <begin position="421"/>
        <end position="459"/>
    </location>
</feature>
<dbReference type="PANTHER" id="PTHR15204:SF0">
    <property type="entry name" value="LARGE PROLINE-RICH PROTEIN BAG6"/>
    <property type="match status" value="1"/>
</dbReference>
<dbReference type="PROSITE" id="PS50053">
    <property type="entry name" value="UBIQUITIN_2"/>
    <property type="match status" value="1"/>
</dbReference>
<feature type="compositionally biased region" description="Low complexity" evidence="1">
    <location>
        <begin position="106"/>
        <end position="119"/>
    </location>
</feature>
<reference evidence="3 4" key="1">
    <citation type="submission" date="2024-01" db="EMBL/GenBank/DDBJ databases">
        <title>The complete chloroplast genome sequence of Lithospermum erythrorhizon: insights into the phylogenetic relationship among Boraginaceae species and the maternal lineages of purple gromwells.</title>
        <authorList>
            <person name="Okada T."/>
            <person name="Watanabe K."/>
        </authorList>
    </citation>
    <scope>NUCLEOTIDE SEQUENCE [LARGE SCALE GENOMIC DNA]</scope>
</reference>
<dbReference type="Gene3D" id="3.10.20.90">
    <property type="entry name" value="Phosphatidylinositol 3-kinase Catalytic Subunit, Chain A, domain 1"/>
    <property type="match status" value="1"/>
</dbReference>
<accession>A0AAV3Q548</accession>
<feature type="domain" description="Ubiquitin-like" evidence="2">
    <location>
        <begin position="24"/>
        <end position="101"/>
    </location>
</feature>
<name>A0AAV3Q548_LITER</name>
<dbReference type="InterPro" id="IPR000626">
    <property type="entry name" value="Ubiquitin-like_dom"/>
</dbReference>
<evidence type="ECO:0000259" key="2">
    <source>
        <dbReference type="PROSITE" id="PS50053"/>
    </source>
</evidence>
<feature type="region of interest" description="Disordered" evidence="1">
    <location>
        <begin position="643"/>
        <end position="688"/>
    </location>
</feature>
<proteinExistence type="predicted"/>
<evidence type="ECO:0000256" key="1">
    <source>
        <dbReference type="SAM" id="MobiDB-lite"/>
    </source>
</evidence>
<dbReference type="PANTHER" id="PTHR15204">
    <property type="entry name" value="LARGE PROLINE-RICH PROTEIN BAG6"/>
    <property type="match status" value="1"/>
</dbReference>
<keyword evidence="4" id="KW-1185">Reference proteome</keyword>
<dbReference type="InterPro" id="IPR029071">
    <property type="entry name" value="Ubiquitin-like_domsf"/>
</dbReference>
<dbReference type="FunFam" id="3.10.20.90:FF:000154">
    <property type="entry name" value="Large proline-rich protein BAG6"/>
    <property type="match status" value="1"/>
</dbReference>
<dbReference type="SMART" id="SM00213">
    <property type="entry name" value="UBQ"/>
    <property type="match status" value="1"/>
</dbReference>
<dbReference type="GO" id="GO:0071818">
    <property type="term" value="C:BAT3 complex"/>
    <property type="evidence" value="ECO:0007669"/>
    <property type="project" value="TreeGrafter"/>
</dbReference>
<comment type="caution">
    <text evidence="3">The sequence shown here is derived from an EMBL/GenBank/DDBJ whole genome shotgun (WGS) entry which is preliminary data.</text>
</comment>
<feature type="compositionally biased region" description="Polar residues" evidence="1">
    <location>
        <begin position="185"/>
        <end position="214"/>
    </location>
</feature>
<dbReference type="GO" id="GO:0051787">
    <property type="term" value="F:misfolded protein binding"/>
    <property type="evidence" value="ECO:0007669"/>
    <property type="project" value="TreeGrafter"/>
</dbReference>
<dbReference type="AlphaFoldDB" id="A0AAV3Q548"/>
<dbReference type="Pfam" id="PF00240">
    <property type="entry name" value="ubiquitin"/>
    <property type="match status" value="1"/>
</dbReference>
<dbReference type="SUPFAM" id="SSF54236">
    <property type="entry name" value="Ubiquitin-like"/>
    <property type="match status" value="1"/>
</dbReference>